<name>A0A7S3L0E9_9STRA</name>
<organism evidence="2">
    <name type="scientific">Amphora coffeiformis</name>
    <dbReference type="NCBI Taxonomy" id="265554"/>
    <lineage>
        <taxon>Eukaryota</taxon>
        <taxon>Sar</taxon>
        <taxon>Stramenopiles</taxon>
        <taxon>Ochrophyta</taxon>
        <taxon>Bacillariophyta</taxon>
        <taxon>Bacillariophyceae</taxon>
        <taxon>Bacillariophycidae</taxon>
        <taxon>Thalassiophysales</taxon>
        <taxon>Catenulaceae</taxon>
        <taxon>Amphora</taxon>
    </lineage>
</organism>
<dbReference type="AlphaFoldDB" id="A0A7S3L0E9"/>
<gene>
    <name evidence="2" type="ORF">ACOF00016_LOCUS3390</name>
</gene>
<proteinExistence type="predicted"/>
<evidence type="ECO:0000313" key="2">
    <source>
        <dbReference type="EMBL" id="CAE0405363.1"/>
    </source>
</evidence>
<keyword evidence="1" id="KW-0472">Membrane</keyword>
<protein>
    <submittedName>
        <fullName evidence="2">Uncharacterized protein</fullName>
    </submittedName>
</protein>
<reference evidence="2" key="1">
    <citation type="submission" date="2021-01" db="EMBL/GenBank/DDBJ databases">
        <authorList>
            <person name="Corre E."/>
            <person name="Pelletier E."/>
            <person name="Niang G."/>
            <person name="Scheremetjew M."/>
            <person name="Finn R."/>
            <person name="Kale V."/>
            <person name="Holt S."/>
            <person name="Cochrane G."/>
            <person name="Meng A."/>
            <person name="Brown T."/>
            <person name="Cohen L."/>
        </authorList>
    </citation>
    <scope>NUCLEOTIDE SEQUENCE</scope>
    <source>
        <strain evidence="2">CCMP127</strain>
    </source>
</reference>
<accession>A0A7S3L0E9</accession>
<feature type="transmembrane region" description="Helical" evidence="1">
    <location>
        <begin position="86"/>
        <end position="107"/>
    </location>
</feature>
<evidence type="ECO:0000256" key="1">
    <source>
        <dbReference type="SAM" id="Phobius"/>
    </source>
</evidence>
<keyword evidence="1" id="KW-1133">Transmembrane helix</keyword>
<dbReference type="EMBL" id="HBIM01003945">
    <property type="protein sequence ID" value="CAE0405363.1"/>
    <property type="molecule type" value="Transcribed_RNA"/>
</dbReference>
<sequence length="111" mass="11484">MVALATAGSNDIAIAPFFQYETSVATSSSPAVPATAMNETATKEAAIVPFSNAEPVLQGVQAAVPATNGTANVPFFFNTEPVLQRIHTALASMGVVIFMVVCLLLWASNAL</sequence>
<keyword evidence="1" id="KW-0812">Transmembrane</keyword>